<reference evidence="1 3" key="1">
    <citation type="submission" date="2018-06" db="EMBL/GenBank/DDBJ databases">
        <title>Genomic Encyclopedia of Type Strains, Phase III (KMG-III): the genomes of soil and plant-associated and newly described type strains.</title>
        <authorList>
            <person name="Whitman W."/>
        </authorList>
    </citation>
    <scope>NUCLEOTIDE SEQUENCE [LARGE SCALE GENOMIC DNA]</scope>
    <source>
        <strain evidence="1 3">CECT 7022</strain>
    </source>
</reference>
<accession>A0A2V4VVX8</accession>
<keyword evidence="4" id="KW-1185">Reference proteome</keyword>
<dbReference type="EMBL" id="CP054614">
    <property type="protein sequence ID" value="QKS55982.1"/>
    <property type="molecule type" value="Genomic_DNA"/>
</dbReference>
<reference evidence="2 4" key="2">
    <citation type="submission" date="2020-06" db="EMBL/GenBank/DDBJ databases">
        <title>Complete genome of Paenibacillus barcinonensis KACC11450.</title>
        <authorList>
            <person name="Kim M."/>
            <person name="Park Y.-J."/>
            <person name="Shin J.-H."/>
        </authorList>
    </citation>
    <scope>NUCLEOTIDE SEQUENCE [LARGE SCALE GENOMIC DNA]</scope>
    <source>
        <strain evidence="2 4">KACC11450</strain>
    </source>
</reference>
<evidence type="ECO:0000313" key="3">
    <source>
        <dbReference type="Proteomes" id="UP000247790"/>
    </source>
</evidence>
<organism evidence="1 3">
    <name type="scientific">Paenibacillus barcinonensis</name>
    <dbReference type="NCBI Taxonomy" id="198119"/>
    <lineage>
        <taxon>Bacteria</taxon>
        <taxon>Bacillati</taxon>
        <taxon>Bacillota</taxon>
        <taxon>Bacilli</taxon>
        <taxon>Bacillales</taxon>
        <taxon>Paenibacillaceae</taxon>
        <taxon>Paenibacillus</taxon>
    </lineage>
</organism>
<evidence type="ECO:0000313" key="1">
    <source>
        <dbReference type="EMBL" id="PYE51617.1"/>
    </source>
</evidence>
<evidence type="ECO:0000313" key="2">
    <source>
        <dbReference type="EMBL" id="QKS55982.1"/>
    </source>
</evidence>
<dbReference type="Proteomes" id="UP000247790">
    <property type="component" value="Unassembled WGS sequence"/>
</dbReference>
<name>A0A2V4VVX8_PAEBA</name>
<sequence>MTNFNQMDMDYKVDYLSELLANQIRKFDDKYNNLSDAQKGSVKLGFHLDLADNNVTVTDELIEAVKAEFSSSPMADMLTEFMQANTTHVTEDQQEIINKLELGHKVSIVKFSEFGFPQLTHTVIESVKVDRYAQYENALYITHKPKRKRTNWVEIILPYQEVAVYDGWIDFDIDAISLTTITSNQHITVKQSKYTSFDSRYMADIKSSLSISPLITINSKKEVITC</sequence>
<proteinExistence type="predicted"/>
<protein>
    <submittedName>
        <fullName evidence="1">Uncharacterized protein</fullName>
    </submittedName>
</protein>
<dbReference type="Proteomes" id="UP000509327">
    <property type="component" value="Chromosome"/>
</dbReference>
<dbReference type="AlphaFoldDB" id="A0A2V4VVX8"/>
<dbReference type="OrthoDB" id="2618460at2"/>
<dbReference type="EMBL" id="QJSW01000002">
    <property type="protein sequence ID" value="PYE51617.1"/>
    <property type="molecule type" value="Genomic_DNA"/>
</dbReference>
<dbReference type="RefSeq" id="WP_110894773.1">
    <property type="nucleotide sequence ID" value="NZ_CP054614.1"/>
</dbReference>
<gene>
    <name evidence="1" type="ORF">DFQ00_102412</name>
    <name evidence="2" type="ORF">HUB98_06250</name>
</gene>
<evidence type="ECO:0000313" key="4">
    <source>
        <dbReference type="Proteomes" id="UP000509327"/>
    </source>
</evidence>